<dbReference type="AlphaFoldDB" id="X1U1X6"/>
<protein>
    <submittedName>
        <fullName evidence="1">Uncharacterized protein</fullName>
    </submittedName>
</protein>
<accession>X1U1X6</accession>
<evidence type="ECO:0000313" key="1">
    <source>
        <dbReference type="EMBL" id="GAJ11553.1"/>
    </source>
</evidence>
<name>X1U1X6_9ZZZZ</name>
<proteinExistence type="predicted"/>
<reference evidence="1" key="1">
    <citation type="journal article" date="2014" name="Front. Microbiol.">
        <title>High frequency of phylogenetically diverse reductive dehalogenase-homologous genes in deep subseafloor sedimentary metagenomes.</title>
        <authorList>
            <person name="Kawai M."/>
            <person name="Futagami T."/>
            <person name="Toyoda A."/>
            <person name="Takaki Y."/>
            <person name="Nishi S."/>
            <person name="Hori S."/>
            <person name="Arai W."/>
            <person name="Tsubouchi T."/>
            <person name="Morono Y."/>
            <person name="Uchiyama I."/>
            <person name="Ito T."/>
            <person name="Fujiyama A."/>
            <person name="Inagaki F."/>
            <person name="Takami H."/>
        </authorList>
    </citation>
    <scope>NUCLEOTIDE SEQUENCE</scope>
    <source>
        <strain evidence="1">Expedition CK06-06</strain>
    </source>
</reference>
<organism evidence="1">
    <name type="scientific">marine sediment metagenome</name>
    <dbReference type="NCBI Taxonomy" id="412755"/>
    <lineage>
        <taxon>unclassified sequences</taxon>
        <taxon>metagenomes</taxon>
        <taxon>ecological metagenomes</taxon>
    </lineage>
</organism>
<sequence>MNDRLIPTTIFEALGKSGALTMDSLYKRVKKLHGDPGSKFFNDTLMTMELQGLIKVYGMSKDKRRLELARR</sequence>
<gene>
    <name evidence="1" type="ORF">S12H4_47564</name>
</gene>
<comment type="caution">
    <text evidence="1">The sequence shown here is derived from an EMBL/GenBank/DDBJ whole genome shotgun (WGS) entry which is preliminary data.</text>
</comment>
<dbReference type="EMBL" id="BARW01029627">
    <property type="protein sequence ID" value="GAJ11553.1"/>
    <property type="molecule type" value="Genomic_DNA"/>
</dbReference>